<evidence type="ECO:0000313" key="2">
    <source>
        <dbReference type="EMBL" id="KKM70003.1"/>
    </source>
</evidence>
<sequence>MKPLTKHSRFIGWALLAIFLTPLSVFASEDVKMLDLTSHWVGYTAIVLFVLAYALVIAEEEIHMRKSKPVIVAAGVIWGLIAVVYAQQP</sequence>
<keyword evidence="1" id="KW-0812">Transmembrane</keyword>
<protein>
    <submittedName>
        <fullName evidence="2">Uncharacterized protein</fullName>
    </submittedName>
</protein>
<name>A0A0F9JK59_9ZZZZ</name>
<dbReference type="EMBL" id="LAZR01009898">
    <property type="protein sequence ID" value="KKM70003.1"/>
    <property type="molecule type" value="Genomic_DNA"/>
</dbReference>
<gene>
    <name evidence="2" type="ORF">LCGC14_1445050</name>
</gene>
<reference evidence="2" key="1">
    <citation type="journal article" date="2015" name="Nature">
        <title>Complex archaea that bridge the gap between prokaryotes and eukaryotes.</title>
        <authorList>
            <person name="Spang A."/>
            <person name="Saw J.H."/>
            <person name="Jorgensen S.L."/>
            <person name="Zaremba-Niedzwiedzka K."/>
            <person name="Martijn J."/>
            <person name="Lind A.E."/>
            <person name="van Eijk R."/>
            <person name="Schleper C."/>
            <person name="Guy L."/>
            <person name="Ettema T.J."/>
        </authorList>
    </citation>
    <scope>NUCLEOTIDE SEQUENCE</scope>
</reference>
<accession>A0A0F9JK59</accession>
<feature type="transmembrane region" description="Helical" evidence="1">
    <location>
        <begin position="70"/>
        <end position="87"/>
    </location>
</feature>
<keyword evidence="1" id="KW-0472">Membrane</keyword>
<evidence type="ECO:0000256" key="1">
    <source>
        <dbReference type="SAM" id="Phobius"/>
    </source>
</evidence>
<comment type="caution">
    <text evidence="2">The sequence shown here is derived from an EMBL/GenBank/DDBJ whole genome shotgun (WGS) entry which is preliminary data.</text>
</comment>
<feature type="non-terminal residue" evidence="2">
    <location>
        <position position="89"/>
    </location>
</feature>
<organism evidence="2">
    <name type="scientific">marine sediment metagenome</name>
    <dbReference type="NCBI Taxonomy" id="412755"/>
    <lineage>
        <taxon>unclassified sequences</taxon>
        <taxon>metagenomes</taxon>
        <taxon>ecological metagenomes</taxon>
    </lineage>
</organism>
<feature type="transmembrane region" description="Helical" evidence="1">
    <location>
        <begin position="37"/>
        <end position="58"/>
    </location>
</feature>
<keyword evidence="1" id="KW-1133">Transmembrane helix</keyword>
<proteinExistence type="predicted"/>
<dbReference type="AlphaFoldDB" id="A0A0F9JK59"/>